<reference evidence="4 5" key="1">
    <citation type="journal article" date="2018" name="Sci. Rep.">
        <title>Comparative analysis of the Pocillopora damicornis genome highlights role of immune system in coral evolution.</title>
        <authorList>
            <person name="Cunning R."/>
            <person name="Bay R.A."/>
            <person name="Gillette P."/>
            <person name="Baker A.C."/>
            <person name="Traylor-Knowles N."/>
        </authorList>
    </citation>
    <scope>NUCLEOTIDE SEQUENCE [LARGE SCALE GENOMIC DNA]</scope>
    <source>
        <strain evidence="4">RSMAS</strain>
        <tissue evidence="4">Whole animal</tissue>
    </source>
</reference>
<dbReference type="SMART" id="SM00248">
    <property type="entry name" value="ANK"/>
    <property type="match status" value="4"/>
</dbReference>
<keyword evidence="1" id="KW-0677">Repeat</keyword>
<feature type="compositionally biased region" description="Polar residues" evidence="3">
    <location>
        <begin position="439"/>
        <end position="448"/>
    </location>
</feature>
<gene>
    <name evidence="4" type="ORF">pdam_00023678</name>
</gene>
<evidence type="ECO:0000256" key="1">
    <source>
        <dbReference type="ARBA" id="ARBA00022737"/>
    </source>
</evidence>
<evidence type="ECO:0000256" key="2">
    <source>
        <dbReference type="ARBA" id="ARBA00023043"/>
    </source>
</evidence>
<keyword evidence="5" id="KW-1185">Reference proteome</keyword>
<accession>A0A3M6T727</accession>
<dbReference type="EMBL" id="RCHS01004184">
    <property type="protein sequence ID" value="RMX37151.1"/>
    <property type="molecule type" value="Genomic_DNA"/>
</dbReference>
<dbReference type="Pfam" id="PF12796">
    <property type="entry name" value="Ank_2"/>
    <property type="match status" value="1"/>
</dbReference>
<dbReference type="OMA" id="CELHCNG"/>
<feature type="region of interest" description="Disordered" evidence="3">
    <location>
        <begin position="412"/>
        <end position="448"/>
    </location>
</feature>
<organism evidence="4 5">
    <name type="scientific">Pocillopora damicornis</name>
    <name type="common">Cauliflower coral</name>
    <name type="synonym">Millepora damicornis</name>
    <dbReference type="NCBI Taxonomy" id="46731"/>
    <lineage>
        <taxon>Eukaryota</taxon>
        <taxon>Metazoa</taxon>
        <taxon>Cnidaria</taxon>
        <taxon>Anthozoa</taxon>
        <taxon>Hexacorallia</taxon>
        <taxon>Scleractinia</taxon>
        <taxon>Astrocoeniina</taxon>
        <taxon>Pocilloporidae</taxon>
        <taxon>Pocillopora</taxon>
    </lineage>
</organism>
<dbReference type="Gene3D" id="1.25.40.20">
    <property type="entry name" value="Ankyrin repeat-containing domain"/>
    <property type="match status" value="1"/>
</dbReference>
<name>A0A3M6T727_POCDA</name>
<evidence type="ECO:0000313" key="4">
    <source>
        <dbReference type="EMBL" id="RMX37151.1"/>
    </source>
</evidence>
<dbReference type="STRING" id="46731.A0A3M6T727"/>
<comment type="caution">
    <text evidence="4">The sequence shown here is derived from an EMBL/GenBank/DDBJ whole genome shotgun (WGS) entry which is preliminary data.</text>
</comment>
<keyword evidence="2" id="KW-0040">ANK repeat</keyword>
<evidence type="ECO:0000256" key="3">
    <source>
        <dbReference type="SAM" id="MobiDB-lite"/>
    </source>
</evidence>
<dbReference type="InterPro" id="IPR036770">
    <property type="entry name" value="Ankyrin_rpt-contain_sf"/>
</dbReference>
<dbReference type="PANTHER" id="PTHR24173:SF74">
    <property type="entry name" value="ANKYRIN REPEAT DOMAIN-CONTAINING PROTEIN 16"/>
    <property type="match status" value="1"/>
</dbReference>
<dbReference type="PANTHER" id="PTHR24173">
    <property type="entry name" value="ANKYRIN REPEAT CONTAINING"/>
    <property type="match status" value="1"/>
</dbReference>
<dbReference type="AlphaFoldDB" id="A0A3M6T727"/>
<dbReference type="SUPFAM" id="SSF48403">
    <property type="entry name" value="Ankyrin repeat"/>
    <property type="match status" value="1"/>
</dbReference>
<dbReference type="InterPro" id="IPR002110">
    <property type="entry name" value="Ankyrin_rpt"/>
</dbReference>
<protein>
    <submittedName>
        <fullName evidence="4">Uncharacterized protein</fullName>
    </submittedName>
</protein>
<proteinExistence type="predicted"/>
<sequence>MLLINAVKGGRRTQVKMLLKVGVDVNEVDEDGQTALIHSCFLYDFRTRMKILKCLVVAGATLNKKDNYGRTVLSWACLQGKLEVVRFLLNDPLCMDLRINITDKDGNNTLLLSVMSGNFLVVKMMVEALRGTARASELNKANNVGMQPLIAAFIRGDKVCAQFLIKQAGASFSSVLKYLRALQNDSVKFCTRSALLFDSSRTDFHIDREQTKKILADFTEEDIFEFLFAKDKDTHDAQTSKTEEFQSDKKDAATQQQSHIVKSRLRKLGSVLVIPQEQSISAQSLFTEDANEMKFLENPVNSAFATLADQKRLTQGSNLSSRLSVQKLLTLYAEQNSPSYRQGLPIRRYTPPQPAIVNESSGDCDTRRSSLLPLGETERRVQALAESMAGSSSGLLGESMMDQHLRLKYARNSRATSMQVPRLPSLSNAGRGRVKRTKSSTIMSVKPF</sequence>
<evidence type="ECO:0000313" key="5">
    <source>
        <dbReference type="Proteomes" id="UP000275408"/>
    </source>
</evidence>
<dbReference type="OrthoDB" id="5406014at2759"/>
<dbReference type="Proteomes" id="UP000275408">
    <property type="component" value="Unassembled WGS sequence"/>
</dbReference>